<dbReference type="GO" id="GO:0005524">
    <property type="term" value="F:ATP binding"/>
    <property type="evidence" value="ECO:0007669"/>
    <property type="project" value="UniProtKB-UniRule"/>
</dbReference>
<keyword evidence="8 15" id="KW-0547">Nucleotide-binding</keyword>
<dbReference type="InterPro" id="IPR023465">
    <property type="entry name" value="Riboflavin_kinase_dom_sf"/>
</dbReference>
<dbReference type="GO" id="GO:0006747">
    <property type="term" value="P:FAD biosynthetic process"/>
    <property type="evidence" value="ECO:0007669"/>
    <property type="project" value="UniProtKB-UniRule"/>
</dbReference>
<dbReference type="eggNOG" id="COG0196">
    <property type="taxonomic scope" value="Bacteria"/>
</dbReference>
<gene>
    <name evidence="17" type="primary">ribF</name>
    <name evidence="17" type="ORF">CCUN_0884</name>
</gene>
<dbReference type="EC" id="2.7.1.26" evidence="15"/>
<keyword evidence="12" id="KW-0511">Multifunctional enzyme</keyword>
<dbReference type="AlphaFoldDB" id="A0A1W6BWN9"/>
<evidence type="ECO:0000256" key="10">
    <source>
        <dbReference type="ARBA" id="ARBA00022827"/>
    </source>
</evidence>
<evidence type="ECO:0000313" key="18">
    <source>
        <dbReference type="Proteomes" id="UP000192902"/>
    </source>
</evidence>
<dbReference type="InterPro" id="IPR015865">
    <property type="entry name" value="Riboflavin_kinase_bac/euk"/>
</dbReference>
<dbReference type="NCBIfam" id="NF004162">
    <property type="entry name" value="PRK05627.1-5"/>
    <property type="match status" value="1"/>
</dbReference>
<protein>
    <recommendedName>
        <fullName evidence="15">Riboflavin biosynthesis protein</fullName>
    </recommendedName>
    <domain>
        <recommendedName>
            <fullName evidence="15">Riboflavin kinase</fullName>
            <ecNumber evidence="15">2.7.1.26</ecNumber>
        </recommendedName>
        <alternativeName>
            <fullName evidence="15">Flavokinase</fullName>
        </alternativeName>
    </domain>
    <domain>
        <recommendedName>
            <fullName evidence="15">FMN adenylyltransferase</fullName>
            <ecNumber evidence="15">2.7.7.2</ecNumber>
        </recommendedName>
        <alternativeName>
            <fullName evidence="15">FAD pyrophosphorylase</fullName>
        </alternativeName>
        <alternativeName>
            <fullName evidence="15">FAD synthase</fullName>
        </alternativeName>
    </domain>
</protein>
<dbReference type="PANTHER" id="PTHR22749:SF6">
    <property type="entry name" value="RIBOFLAVIN KINASE"/>
    <property type="match status" value="1"/>
</dbReference>
<sequence>MLNIFTTIAKCEIEALALGCFDGLHLGHFELIKCLGENSALLVIDKFKSKKLCTNEDKRELSKKEIIELDFESIKFLDGQDFFNALKKEFPKLKHIVVGYDFSFGKDRKYKAEDIQRISGLKTTIIAEYKINSQAVHTSLIKDFLSRGELEKANEFLGRSYSIKGALIRGQGLGSKELYATLNLECKEYFLPKNGVYATFCELKGRVYKSVSFIGIRLSDKKFAIETHILGDFNLKLELGECLKLSFIKFLRENQNFKDFTLLKAQISKDIEEALKILEKKEQK</sequence>
<evidence type="ECO:0000259" key="16">
    <source>
        <dbReference type="SMART" id="SM00904"/>
    </source>
</evidence>
<keyword evidence="5 15" id="KW-0288">FMN</keyword>
<dbReference type="UniPathway" id="UPA00276">
    <property type="reaction ID" value="UER00406"/>
</dbReference>
<organism evidence="17 18">
    <name type="scientific">Campylobacter cuniculorum DSM 23162 = LMG 24588</name>
    <dbReference type="NCBI Taxonomy" id="1121267"/>
    <lineage>
        <taxon>Bacteria</taxon>
        <taxon>Pseudomonadati</taxon>
        <taxon>Campylobacterota</taxon>
        <taxon>Epsilonproteobacteria</taxon>
        <taxon>Campylobacterales</taxon>
        <taxon>Campylobacteraceae</taxon>
        <taxon>Campylobacter</taxon>
    </lineage>
</organism>
<evidence type="ECO:0000256" key="14">
    <source>
        <dbReference type="ARBA" id="ARBA00049494"/>
    </source>
</evidence>
<evidence type="ECO:0000256" key="8">
    <source>
        <dbReference type="ARBA" id="ARBA00022741"/>
    </source>
</evidence>
<keyword evidence="6 15" id="KW-0808">Transferase</keyword>
<comment type="function">
    <text evidence="1">Catalyzes the phosphorylation of riboflavin to FMN followed by the adenylation of FMN to FAD.</text>
</comment>
<dbReference type="GO" id="GO:0008531">
    <property type="term" value="F:riboflavin kinase activity"/>
    <property type="evidence" value="ECO:0007669"/>
    <property type="project" value="UniProtKB-UniRule"/>
</dbReference>
<evidence type="ECO:0000256" key="9">
    <source>
        <dbReference type="ARBA" id="ARBA00022777"/>
    </source>
</evidence>
<dbReference type="Gene3D" id="3.40.50.620">
    <property type="entry name" value="HUPs"/>
    <property type="match status" value="1"/>
</dbReference>
<dbReference type="SUPFAM" id="SSF52374">
    <property type="entry name" value="Nucleotidylyl transferase"/>
    <property type="match status" value="1"/>
</dbReference>
<comment type="pathway">
    <text evidence="2 15">Cofactor biosynthesis; FAD biosynthesis; FAD from FMN: step 1/1.</text>
</comment>
<dbReference type="GO" id="GO:0009231">
    <property type="term" value="P:riboflavin biosynthetic process"/>
    <property type="evidence" value="ECO:0007669"/>
    <property type="project" value="InterPro"/>
</dbReference>
<proteinExistence type="inferred from homology"/>
<dbReference type="InterPro" id="IPR002606">
    <property type="entry name" value="Riboflavin_kinase_bac"/>
</dbReference>
<dbReference type="InterPro" id="IPR014729">
    <property type="entry name" value="Rossmann-like_a/b/a_fold"/>
</dbReference>
<dbReference type="UniPathway" id="UPA00277">
    <property type="reaction ID" value="UER00407"/>
</dbReference>
<evidence type="ECO:0000256" key="4">
    <source>
        <dbReference type="ARBA" id="ARBA00022630"/>
    </source>
</evidence>
<dbReference type="RefSeq" id="WP_035176008.1">
    <property type="nucleotide sequence ID" value="NZ_CP020867.1"/>
</dbReference>
<feature type="domain" description="Riboflavin kinase" evidence="16">
    <location>
        <begin position="156"/>
        <end position="279"/>
    </location>
</feature>
<evidence type="ECO:0000256" key="2">
    <source>
        <dbReference type="ARBA" id="ARBA00004726"/>
    </source>
</evidence>
<evidence type="ECO:0000256" key="6">
    <source>
        <dbReference type="ARBA" id="ARBA00022679"/>
    </source>
</evidence>
<comment type="catalytic activity">
    <reaction evidence="13 15">
        <text>riboflavin + ATP = FMN + ADP + H(+)</text>
        <dbReference type="Rhea" id="RHEA:14357"/>
        <dbReference type="ChEBI" id="CHEBI:15378"/>
        <dbReference type="ChEBI" id="CHEBI:30616"/>
        <dbReference type="ChEBI" id="CHEBI:57986"/>
        <dbReference type="ChEBI" id="CHEBI:58210"/>
        <dbReference type="ChEBI" id="CHEBI:456216"/>
        <dbReference type="EC" id="2.7.1.26"/>
    </reaction>
</comment>
<dbReference type="InterPro" id="IPR023468">
    <property type="entry name" value="Riboflavin_kinase"/>
</dbReference>
<accession>A0A1W6BWN9</accession>
<comment type="catalytic activity">
    <reaction evidence="14 15">
        <text>FMN + ATP + H(+) = FAD + diphosphate</text>
        <dbReference type="Rhea" id="RHEA:17237"/>
        <dbReference type="ChEBI" id="CHEBI:15378"/>
        <dbReference type="ChEBI" id="CHEBI:30616"/>
        <dbReference type="ChEBI" id="CHEBI:33019"/>
        <dbReference type="ChEBI" id="CHEBI:57692"/>
        <dbReference type="ChEBI" id="CHEBI:58210"/>
        <dbReference type="EC" id="2.7.7.2"/>
    </reaction>
</comment>
<keyword evidence="9 15" id="KW-0418">Kinase</keyword>
<evidence type="ECO:0000256" key="13">
    <source>
        <dbReference type="ARBA" id="ARBA00047880"/>
    </source>
</evidence>
<evidence type="ECO:0000256" key="15">
    <source>
        <dbReference type="PIRNR" id="PIRNR004491"/>
    </source>
</evidence>
<dbReference type="GO" id="GO:0009398">
    <property type="term" value="P:FMN biosynthetic process"/>
    <property type="evidence" value="ECO:0007669"/>
    <property type="project" value="UniProtKB-UniRule"/>
</dbReference>
<keyword evidence="11 15" id="KW-0067">ATP-binding</keyword>
<dbReference type="STRING" id="1121267.CCUN_0884"/>
<name>A0A1W6BWN9_9BACT</name>
<dbReference type="Gene3D" id="2.40.30.30">
    <property type="entry name" value="Riboflavin kinase-like"/>
    <property type="match status" value="1"/>
</dbReference>
<dbReference type="Pfam" id="PF01687">
    <property type="entry name" value="Flavokinase"/>
    <property type="match status" value="1"/>
</dbReference>
<evidence type="ECO:0000256" key="3">
    <source>
        <dbReference type="ARBA" id="ARBA00005201"/>
    </source>
</evidence>
<dbReference type="GO" id="GO:0003919">
    <property type="term" value="F:FMN adenylyltransferase activity"/>
    <property type="evidence" value="ECO:0007669"/>
    <property type="project" value="UniProtKB-UniRule"/>
</dbReference>
<keyword evidence="4 15" id="KW-0285">Flavoprotein</keyword>
<comment type="pathway">
    <text evidence="3 15">Cofactor biosynthesis; FMN biosynthesis; FMN from riboflavin (ATP route): step 1/1.</text>
</comment>
<reference evidence="17 18" key="1">
    <citation type="submission" date="2017-04" db="EMBL/GenBank/DDBJ databases">
        <title>Complete genome sequence of the Campylobacter cuniculorum type strain LMG24588.</title>
        <authorList>
            <person name="Miller W.G."/>
            <person name="Yee E."/>
            <person name="Revez J."/>
            <person name="Bono J.L."/>
            <person name="Rossi M."/>
        </authorList>
    </citation>
    <scope>NUCLEOTIDE SEQUENCE [LARGE SCALE GENOMIC DNA]</scope>
    <source>
        <strain evidence="17 18">LMG 24588</strain>
    </source>
</reference>
<dbReference type="Pfam" id="PF06574">
    <property type="entry name" value="FAD_syn"/>
    <property type="match status" value="1"/>
</dbReference>
<dbReference type="SMART" id="SM00904">
    <property type="entry name" value="Flavokinase"/>
    <property type="match status" value="1"/>
</dbReference>
<dbReference type="OrthoDB" id="9803667at2"/>
<evidence type="ECO:0000313" key="17">
    <source>
        <dbReference type="EMBL" id="ARJ56495.1"/>
    </source>
</evidence>
<evidence type="ECO:0000256" key="12">
    <source>
        <dbReference type="ARBA" id="ARBA00023268"/>
    </source>
</evidence>
<dbReference type="InterPro" id="IPR015864">
    <property type="entry name" value="FAD_synthase"/>
</dbReference>
<dbReference type="Proteomes" id="UP000192902">
    <property type="component" value="Chromosome"/>
</dbReference>
<dbReference type="EC" id="2.7.7.2" evidence="15"/>
<evidence type="ECO:0000256" key="11">
    <source>
        <dbReference type="ARBA" id="ARBA00022840"/>
    </source>
</evidence>
<dbReference type="KEGG" id="ccun:CCUN_0884"/>
<evidence type="ECO:0000256" key="5">
    <source>
        <dbReference type="ARBA" id="ARBA00022643"/>
    </source>
</evidence>
<dbReference type="SUPFAM" id="SSF82114">
    <property type="entry name" value="Riboflavin kinase-like"/>
    <property type="match status" value="1"/>
</dbReference>
<dbReference type="PIRSF" id="PIRSF004491">
    <property type="entry name" value="FAD_Synth"/>
    <property type="match status" value="1"/>
</dbReference>
<dbReference type="PANTHER" id="PTHR22749">
    <property type="entry name" value="RIBOFLAVIN KINASE/FMN ADENYLYLTRANSFERASE"/>
    <property type="match status" value="1"/>
</dbReference>
<evidence type="ECO:0000256" key="1">
    <source>
        <dbReference type="ARBA" id="ARBA00002121"/>
    </source>
</evidence>
<comment type="similarity">
    <text evidence="15">Belongs to the ribF family.</text>
</comment>
<evidence type="ECO:0000256" key="7">
    <source>
        <dbReference type="ARBA" id="ARBA00022695"/>
    </source>
</evidence>
<keyword evidence="10 15" id="KW-0274">FAD</keyword>
<keyword evidence="7 15" id="KW-0548">Nucleotidyltransferase</keyword>
<dbReference type="EMBL" id="CP020867">
    <property type="protein sequence ID" value="ARJ56495.1"/>
    <property type="molecule type" value="Genomic_DNA"/>
</dbReference>